<dbReference type="RefSeq" id="WP_130168510.1">
    <property type="nucleotide sequence ID" value="NZ_SGSQ01000013.1"/>
</dbReference>
<dbReference type="AlphaFoldDB" id="A0A4Q7AFT0"/>
<keyword evidence="1" id="KW-0812">Transmembrane</keyword>
<keyword evidence="1" id="KW-1133">Transmembrane helix</keyword>
<comment type="caution">
    <text evidence="2">The sequence shown here is derived from an EMBL/GenBank/DDBJ whole genome shotgun (WGS) entry which is preliminary data.</text>
</comment>
<dbReference type="Proteomes" id="UP000293863">
    <property type="component" value="Unassembled WGS sequence"/>
</dbReference>
<gene>
    <name evidence="2" type="ORF">EXU28_09340</name>
</gene>
<sequence length="129" mass="15218">MSMHQRYALKPSRVALGFQFFSLLCITILLSFLLNIWLCILLLGLALLILKLFRKQSTVICLEQLDHDMWSLQQADCRVIQQVKVKKILNHSLYIVITFQNKEDPNLIIWCDQLSKQQWKSMQTRARLN</sequence>
<accession>A0A4Q7AFT0</accession>
<proteinExistence type="predicted"/>
<name>A0A4Q7AFT0_9GAMM</name>
<evidence type="ECO:0000313" key="2">
    <source>
        <dbReference type="EMBL" id="RZG46252.1"/>
    </source>
</evidence>
<keyword evidence="1" id="KW-0472">Membrane</keyword>
<keyword evidence="3" id="KW-1185">Reference proteome</keyword>
<reference evidence="2 3" key="1">
    <citation type="submission" date="2019-02" db="EMBL/GenBank/DDBJ databases">
        <title>The Batch Genome Submission of Acinetobacter spp. strains.</title>
        <authorList>
            <person name="Qin J."/>
            <person name="Hu Y."/>
            <person name="Ye H."/>
            <person name="Wei L."/>
            <person name="Feng Y."/>
            <person name="Zong Z."/>
        </authorList>
    </citation>
    <scope>NUCLEOTIDE SEQUENCE [LARGE SCALE GENOMIC DNA]</scope>
    <source>
        <strain evidence="2 3">WCHAW060049</strain>
    </source>
</reference>
<organism evidence="2 3">
    <name type="scientific">Acinetobacter wuhouensis</name>
    <dbReference type="NCBI Taxonomy" id="1879050"/>
    <lineage>
        <taxon>Bacteria</taxon>
        <taxon>Pseudomonadati</taxon>
        <taxon>Pseudomonadota</taxon>
        <taxon>Gammaproteobacteria</taxon>
        <taxon>Moraxellales</taxon>
        <taxon>Moraxellaceae</taxon>
        <taxon>Acinetobacter</taxon>
    </lineage>
</organism>
<feature type="transmembrane region" description="Helical" evidence="1">
    <location>
        <begin position="20"/>
        <end position="50"/>
    </location>
</feature>
<dbReference type="EMBL" id="SGSQ01000013">
    <property type="protein sequence ID" value="RZG46252.1"/>
    <property type="molecule type" value="Genomic_DNA"/>
</dbReference>
<evidence type="ECO:0000313" key="3">
    <source>
        <dbReference type="Proteomes" id="UP000293863"/>
    </source>
</evidence>
<protein>
    <submittedName>
        <fullName evidence="2">Uncharacterized protein</fullName>
    </submittedName>
</protein>
<evidence type="ECO:0000256" key="1">
    <source>
        <dbReference type="SAM" id="Phobius"/>
    </source>
</evidence>